<keyword evidence="10" id="KW-1185">Reference proteome</keyword>
<comment type="similarity">
    <text evidence="2">Belongs to the UPF0702 family.</text>
</comment>
<evidence type="ECO:0000259" key="8">
    <source>
        <dbReference type="Pfam" id="PF04239"/>
    </source>
</evidence>
<keyword evidence="6 7" id="KW-0472">Membrane</keyword>
<sequence>MPDWITIIVRSLLMYCIVVFLLRVVGRKQTSQMTFSDFVVGIAIGAIVALISLGIIDNLAYGLIGLAVWLLFPVLTNYLALKSKAFHDLLYGRQTVLIQQGKVMEDNVKQMKMTGEELLAQLRRKNVFNIADVEFALMEASGDVSVLLKPEKTPITPKQMEWQVAQAANPQTVILDGNIIDESLRNQGLTRNWLSTELEKAGVTVENVFIGQVDASGDLYLDLFDDAIQLPKPTTKALLYATLKKCEADLESYALATKDQIARKNYQEAADQLLQLLEELRPILKR</sequence>
<evidence type="ECO:0000313" key="9">
    <source>
        <dbReference type="EMBL" id="MBP1932961.1"/>
    </source>
</evidence>
<dbReference type="Gene3D" id="3.30.240.20">
    <property type="entry name" value="bsu07140 like domains"/>
    <property type="match status" value="2"/>
</dbReference>
<evidence type="ECO:0000313" key="10">
    <source>
        <dbReference type="Proteomes" id="UP001519343"/>
    </source>
</evidence>
<feature type="domain" description="YetF C-terminal" evidence="8">
    <location>
        <begin position="82"/>
        <end position="214"/>
    </location>
</feature>
<dbReference type="PANTHER" id="PTHR34582">
    <property type="entry name" value="UPF0702 TRANSMEMBRANE PROTEIN YCAP"/>
    <property type="match status" value="1"/>
</dbReference>
<comment type="subcellular location">
    <subcellularLocation>
        <location evidence="1">Cell membrane</location>
        <topology evidence="1">Multi-pass membrane protein</topology>
    </subcellularLocation>
</comment>
<evidence type="ECO:0000256" key="2">
    <source>
        <dbReference type="ARBA" id="ARBA00006448"/>
    </source>
</evidence>
<accession>A0ABS4GRT2</accession>
<keyword evidence="4 7" id="KW-0812">Transmembrane</keyword>
<dbReference type="Proteomes" id="UP001519343">
    <property type="component" value="Unassembled WGS sequence"/>
</dbReference>
<keyword evidence="3" id="KW-1003">Cell membrane</keyword>
<reference evidence="9 10" key="1">
    <citation type="submission" date="2021-03" db="EMBL/GenBank/DDBJ databases">
        <title>Genomic Encyclopedia of Type Strains, Phase IV (KMG-IV): sequencing the most valuable type-strain genomes for metagenomic binning, comparative biology and taxonomic classification.</title>
        <authorList>
            <person name="Goeker M."/>
        </authorList>
    </citation>
    <scope>NUCLEOTIDE SEQUENCE [LARGE SCALE GENOMIC DNA]</scope>
    <source>
        <strain evidence="9 10">DSM 24738</strain>
    </source>
</reference>
<organism evidence="9 10">
    <name type="scientific">Ammoniphilus resinae</name>
    <dbReference type="NCBI Taxonomy" id="861532"/>
    <lineage>
        <taxon>Bacteria</taxon>
        <taxon>Bacillati</taxon>
        <taxon>Bacillota</taxon>
        <taxon>Bacilli</taxon>
        <taxon>Bacillales</taxon>
        <taxon>Paenibacillaceae</taxon>
        <taxon>Aneurinibacillus group</taxon>
        <taxon>Ammoniphilus</taxon>
    </lineage>
</organism>
<dbReference type="EMBL" id="JAGGKT010000009">
    <property type="protein sequence ID" value="MBP1932961.1"/>
    <property type="molecule type" value="Genomic_DNA"/>
</dbReference>
<dbReference type="Pfam" id="PF04239">
    <property type="entry name" value="DUF421"/>
    <property type="match status" value="1"/>
</dbReference>
<dbReference type="PANTHER" id="PTHR34582:SF7">
    <property type="entry name" value="UPF0702 TRANSMEMBRANE PROTEIN YDFS"/>
    <property type="match status" value="1"/>
</dbReference>
<evidence type="ECO:0000256" key="1">
    <source>
        <dbReference type="ARBA" id="ARBA00004651"/>
    </source>
</evidence>
<name>A0ABS4GRT2_9BACL</name>
<dbReference type="InterPro" id="IPR007353">
    <property type="entry name" value="DUF421"/>
</dbReference>
<evidence type="ECO:0000256" key="4">
    <source>
        <dbReference type="ARBA" id="ARBA00022692"/>
    </source>
</evidence>
<proteinExistence type="inferred from homology"/>
<feature type="transmembrane region" description="Helical" evidence="7">
    <location>
        <begin position="6"/>
        <end position="26"/>
    </location>
</feature>
<feature type="transmembrane region" description="Helical" evidence="7">
    <location>
        <begin position="38"/>
        <end position="56"/>
    </location>
</feature>
<dbReference type="InterPro" id="IPR012452">
    <property type="entry name" value="DUF1657"/>
</dbReference>
<comment type="caution">
    <text evidence="9">The sequence shown here is derived from an EMBL/GenBank/DDBJ whole genome shotgun (WGS) entry which is preliminary data.</text>
</comment>
<gene>
    <name evidence="9" type="ORF">J2Z37_002972</name>
</gene>
<dbReference type="InterPro" id="IPR023090">
    <property type="entry name" value="UPF0702_alpha/beta_dom_sf"/>
</dbReference>
<evidence type="ECO:0000256" key="3">
    <source>
        <dbReference type="ARBA" id="ARBA00022475"/>
    </source>
</evidence>
<keyword evidence="5 7" id="KW-1133">Transmembrane helix</keyword>
<protein>
    <submittedName>
        <fullName evidence="9">Uncharacterized membrane protein YcaP (DUF421 family)</fullName>
    </submittedName>
</protein>
<feature type="transmembrane region" description="Helical" evidence="7">
    <location>
        <begin position="62"/>
        <end position="81"/>
    </location>
</feature>
<evidence type="ECO:0000256" key="7">
    <source>
        <dbReference type="SAM" id="Phobius"/>
    </source>
</evidence>
<dbReference type="Pfam" id="PF07870">
    <property type="entry name" value="DUF1657"/>
    <property type="match status" value="1"/>
</dbReference>
<dbReference type="RefSeq" id="WP_209810999.1">
    <property type="nucleotide sequence ID" value="NZ_JAGGKT010000009.1"/>
</dbReference>
<evidence type="ECO:0000256" key="6">
    <source>
        <dbReference type="ARBA" id="ARBA00023136"/>
    </source>
</evidence>
<evidence type="ECO:0000256" key="5">
    <source>
        <dbReference type="ARBA" id="ARBA00022989"/>
    </source>
</evidence>